<proteinExistence type="predicted"/>
<dbReference type="PANTHER" id="PTHR47152">
    <property type="entry name" value="SLR2084 PROTEIN-RELATED"/>
    <property type="match status" value="1"/>
</dbReference>
<name>A0A2T1LRJ6_9CHRO</name>
<dbReference type="RefSeq" id="WP_106459227.1">
    <property type="nucleotide sequence ID" value="NZ_PXOH01000045.1"/>
</dbReference>
<keyword evidence="3" id="KW-1185">Reference proteome</keyword>
<organism evidence="2 3">
    <name type="scientific">Aphanothece hegewaldii CCALA 016</name>
    <dbReference type="NCBI Taxonomy" id="2107694"/>
    <lineage>
        <taxon>Bacteria</taxon>
        <taxon>Bacillati</taxon>
        <taxon>Cyanobacteriota</taxon>
        <taxon>Cyanophyceae</taxon>
        <taxon>Oscillatoriophycideae</taxon>
        <taxon>Chroococcales</taxon>
        <taxon>Aphanothecaceae</taxon>
        <taxon>Aphanothece</taxon>
    </lineage>
</organism>
<evidence type="ECO:0000313" key="3">
    <source>
        <dbReference type="Proteomes" id="UP000239001"/>
    </source>
</evidence>
<dbReference type="SUPFAM" id="SSF52980">
    <property type="entry name" value="Restriction endonuclease-like"/>
    <property type="match status" value="1"/>
</dbReference>
<dbReference type="InterPro" id="IPR011335">
    <property type="entry name" value="Restrct_endonuc-II-like"/>
</dbReference>
<sequence length="212" mass="24395">MFAVITPEKIQLPPGTVVRLLGTWADYQAIVEQLGDRSIPRVKYRPGEILLMSPLPIHGRQAHILAQVVMVVLDHLEQDYEAFTPITMDLPEIRGIEPDYCFYIDNWAAVAGKARINWGVDPSPDLIIEIDVTSYTDVNDYLPYQVPEAWIFKRNRLLIYGLENNEYTLKTSSRYFPNLNIIEIIEECLHRANELNTSTAIRELRRKLAKKA</sequence>
<accession>A0A2T1LRJ6</accession>
<dbReference type="Proteomes" id="UP000239001">
    <property type="component" value="Unassembled WGS sequence"/>
</dbReference>
<dbReference type="Pfam" id="PF05685">
    <property type="entry name" value="Uma2"/>
    <property type="match status" value="1"/>
</dbReference>
<reference evidence="2 3" key="2">
    <citation type="submission" date="2018-03" db="EMBL/GenBank/DDBJ databases">
        <authorList>
            <person name="Keele B.F."/>
        </authorList>
    </citation>
    <scope>NUCLEOTIDE SEQUENCE [LARGE SCALE GENOMIC DNA]</scope>
    <source>
        <strain evidence="2 3">CCALA 016</strain>
    </source>
</reference>
<reference evidence="2 3" key="1">
    <citation type="submission" date="2018-03" db="EMBL/GenBank/DDBJ databases">
        <title>The ancient ancestry and fast evolution of plastids.</title>
        <authorList>
            <person name="Moore K.R."/>
            <person name="Magnabosco C."/>
            <person name="Momper L."/>
            <person name="Gold D.A."/>
            <person name="Bosak T."/>
            <person name="Fournier G.P."/>
        </authorList>
    </citation>
    <scope>NUCLEOTIDE SEQUENCE [LARGE SCALE GENOMIC DNA]</scope>
    <source>
        <strain evidence="2 3">CCALA 016</strain>
    </source>
</reference>
<evidence type="ECO:0000313" key="2">
    <source>
        <dbReference type="EMBL" id="PSF31339.1"/>
    </source>
</evidence>
<dbReference type="Gene3D" id="3.90.1570.10">
    <property type="entry name" value="tt1808, chain A"/>
    <property type="match status" value="1"/>
</dbReference>
<feature type="domain" description="Putative restriction endonuclease" evidence="1">
    <location>
        <begin position="26"/>
        <end position="172"/>
    </location>
</feature>
<dbReference type="AlphaFoldDB" id="A0A2T1LRJ6"/>
<dbReference type="EMBL" id="PXOH01000045">
    <property type="protein sequence ID" value="PSF31339.1"/>
    <property type="molecule type" value="Genomic_DNA"/>
</dbReference>
<dbReference type="InterPro" id="IPR012296">
    <property type="entry name" value="Nuclease_put_TT1808"/>
</dbReference>
<comment type="caution">
    <text evidence="2">The sequence shown here is derived from an EMBL/GenBank/DDBJ whole genome shotgun (WGS) entry which is preliminary data.</text>
</comment>
<protein>
    <recommendedName>
        <fullName evidence="1">Putative restriction endonuclease domain-containing protein</fullName>
    </recommendedName>
</protein>
<gene>
    <name evidence="2" type="ORF">C7H19_22875</name>
</gene>
<dbReference type="InterPro" id="IPR008538">
    <property type="entry name" value="Uma2"/>
</dbReference>
<dbReference type="OrthoDB" id="5768410at2"/>
<dbReference type="PANTHER" id="PTHR47152:SF1">
    <property type="entry name" value="SLL1186 PROTEIN"/>
    <property type="match status" value="1"/>
</dbReference>
<evidence type="ECO:0000259" key="1">
    <source>
        <dbReference type="Pfam" id="PF05685"/>
    </source>
</evidence>
<dbReference type="CDD" id="cd06260">
    <property type="entry name" value="DUF820-like"/>
    <property type="match status" value="1"/>
</dbReference>